<dbReference type="InParanoid" id="A0A674MZN7"/>
<dbReference type="GO" id="GO:0004500">
    <property type="term" value="F:dopamine beta-monooxygenase activity"/>
    <property type="evidence" value="ECO:0007669"/>
    <property type="project" value="InterPro"/>
</dbReference>
<dbReference type="GO" id="GO:0030667">
    <property type="term" value="C:secretory granule membrane"/>
    <property type="evidence" value="ECO:0007669"/>
    <property type="project" value="TreeGrafter"/>
</dbReference>
<dbReference type="InterPro" id="IPR005018">
    <property type="entry name" value="DOMON_domain"/>
</dbReference>
<evidence type="ECO:0000313" key="2">
    <source>
        <dbReference type="Ensembl" id="ENSTRUP00000066759.1"/>
    </source>
</evidence>
<organism evidence="2 3">
    <name type="scientific">Takifugu rubripes</name>
    <name type="common">Japanese pufferfish</name>
    <name type="synonym">Fugu rubripes</name>
    <dbReference type="NCBI Taxonomy" id="31033"/>
    <lineage>
        <taxon>Eukaryota</taxon>
        <taxon>Metazoa</taxon>
        <taxon>Chordata</taxon>
        <taxon>Craniata</taxon>
        <taxon>Vertebrata</taxon>
        <taxon>Euteleostomi</taxon>
        <taxon>Actinopterygii</taxon>
        <taxon>Neopterygii</taxon>
        <taxon>Teleostei</taxon>
        <taxon>Neoteleostei</taxon>
        <taxon>Acanthomorphata</taxon>
        <taxon>Eupercaria</taxon>
        <taxon>Tetraodontiformes</taxon>
        <taxon>Tetradontoidea</taxon>
        <taxon>Tetraodontidae</taxon>
        <taxon>Takifugu</taxon>
    </lineage>
</organism>
<dbReference type="GO" id="GO:0042420">
    <property type="term" value="P:dopamine catabolic process"/>
    <property type="evidence" value="ECO:0007669"/>
    <property type="project" value="TreeGrafter"/>
</dbReference>
<dbReference type="AlphaFoldDB" id="A0A674MZN7"/>
<dbReference type="InterPro" id="IPR000945">
    <property type="entry name" value="DBH-like"/>
</dbReference>
<reference evidence="2" key="3">
    <citation type="submission" date="2025-09" db="UniProtKB">
        <authorList>
            <consortium name="Ensembl"/>
        </authorList>
    </citation>
    <scope>IDENTIFICATION</scope>
</reference>
<dbReference type="CDD" id="cd09631">
    <property type="entry name" value="DOMON_DOH"/>
    <property type="match status" value="1"/>
</dbReference>
<reference evidence="2 3" key="1">
    <citation type="journal article" date="2011" name="Genome Biol. Evol.">
        <title>Integration of the genetic map and genome assembly of fugu facilitates insights into distinct features of genome evolution in teleosts and mammals.</title>
        <authorList>
            <person name="Kai W."/>
            <person name="Kikuchi K."/>
            <person name="Tohari S."/>
            <person name="Chew A.K."/>
            <person name="Tay A."/>
            <person name="Fujiwara A."/>
            <person name="Hosoya S."/>
            <person name="Suetake H."/>
            <person name="Naruse K."/>
            <person name="Brenner S."/>
            <person name="Suzuki Y."/>
            <person name="Venkatesh B."/>
        </authorList>
    </citation>
    <scope>NUCLEOTIDE SEQUENCE [LARGE SCALE GENOMIC DNA]</scope>
</reference>
<dbReference type="PANTHER" id="PTHR10157">
    <property type="entry name" value="DOPAMINE BETA HYDROXYLASE RELATED"/>
    <property type="match status" value="1"/>
</dbReference>
<dbReference type="Pfam" id="PF03351">
    <property type="entry name" value="DOMON"/>
    <property type="match status" value="1"/>
</dbReference>
<feature type="domain" description="DOMON" evidence="1">
    <location>
        <begin position="22"/>
        <end position="95"/>
    </location>
</feature>
<dbReference type="Proteomes" id="UP000005226">
    <property type="component" value="Chromosome 16"/>
</dbReference>
<sequence>RAADPLLLMAGEVCMTMHILLSPEPIHWGFDNHQGNITFELVVNTTGWVGFGFSPNGGMKGSDIVIGGIGPTGNYFAVRQYQKKCMCSSLCCYRL</sequence>
<dbReference type="PROSITE" id="PS50836">
    <property type="entry name" value="DOMON"/>
    <property type="match status" value="1"/>
</dbReference>
<name>A0A674MZN7_TAKRU</name>
<accession>A0A674MZN7</accession>
<dbReference type="GO" id="GO:0006589">
    <property type="term" value="P:octopamine biosynthetic process"/>
    <property type="evidence" value="ECO:0007669"/>
    <property type="project" value="TreeGrafter"/>
</dbReference>
<reference evidence="2" key="2">
    <citation type="submission" date="2025-08" db="UniProtKB">
        <authorList>
            <consortium name="Ensembl"/>
        </authorList>
    </citation>
    <scope>IDENTIFICATION</scope>
</reference>
<dbReference type="GO" id="GO:0042421">
    <property type="term" value="P:norepinephrine biosynthetic process"/>
    <property type="evidence" value="ECO:0007669"/>
    <property type="project" value="TreeGrafter"/>
</dbReference>
<keyword evidence="3" id="KW-1185">Reference proteome</keyword>
<evidence type="ECO:0000259" key="1">
    <source>
        <dbReference type="PROSITE" id="PS50836"/>
    </source>
</evidence>
<dbReference type="GO" id="GO:0005507">
    <property type="term" value="F:copper ion binding"/>
    <property type="evidence" value="ECO:0007669"/>
    <property type="project" value="TreeGrafter"/>
</dbReference>
<protein>
    <recommendedName>
        <fullName evidence="1">DOMON domain-containing protein</fullName>
    </recommendedName>
</protein>
<dbReference type="GO" id="GO:0005615">
    <property type="term" value="C:extracellular space"/>
    <property type="evidence" value="ECO:0007669"/>
    <property type="project" value="TreeGrafter"/>
</dbReference>
<proteinExistence type="predicted"/>
<dbReference type="Ensembl" id="ENSTRUT00000085458.1">
    <property type="protein sequence ID" value="ENSTRUP00000066759.1"/>
    <property type="gene ID" value="ENSTRUG00000031803.1"/>
</dbReference>
<dbReference type="InterPro" id="IPR045266">
    <property type="entry name" value="DOH_DOMON"/>
</dbReference>
<dbReference type="GeneTree" id="ENSGT00940000178926"/>
<evidence type="ECO:0000313" key="3">
    <source>
        <dbReference type="Proteomes" id="UP000005226"/>
    </source>
</evidence>
<dbReference type="PANTHER" id="PTHR10157:SF41">
    <property type="entry name" value="DBH-LIKE MONOOXYGENASE PROTEIN 2 HOMOLOG"/>
    <property type="match status" value="1"/>
</dbReference>